<feature type="transmembrane region" description="Helical" evidence="2">
    <location>
        <begin position="47"/>
        <end position="71"/>
    </location>
</feature>
<keyword evidence="4" id="KW-1185">Reference proteome</keyword>
<evidence type="ECO:0000313" key="3">
    <source>
        <dbReference type="EMBL" id="GGQ73603.1"/>
    </source>
</evidence>
<gene>
    <name evidence="3" type="ORF">GCM10010280_19950</name>
</gene>
<proteinExistence type="predicted"/>
<comment type="caution">
    <text evidence="3">The sequence shown here is derived from an EMBL/GenBank/DDBJ whole genome shotgun (WGS) entry which is preliminary data.</text>
</comment>
<feature type="region of interest" description="Disordered" evidence="1">
    <location>
        <begin position="260"/>
        <end position="305"/>
    </location>
</feature>
<evidence type="ECO:0000256" key="2">
    <source>
        <dbReference type="SAM" id="Phobius"/>
    </source>
</evidence>
<dbReference type="EMBL" id="BMTU01000003">
    <property type="protein sequence ID" value="GGQ73603.1"/>
    <property type="molecule type" value="Genomic_DNA"/>
</dbReference>
<feature type="compositionally biased region" description="Low complexity" evidence="1">
    <location>
        <begin position="262"/>
        <end position="273"/>
    </location>
</feature>
<dbReference type="AlphaFoldDB" id="A0A918BJK7"/>
<name>A0A918BJK7_9ACTN</name>
<evidence type="ECO:0000313" key="4">
    <source>
        <dbReference type="Proteomes" id="UP000656732"/>
    </source>
</evidence>
<feature type="transmembrane region" description="Helical" evidence="2">
    <location>
        <begin position="77"/>
        <end position="100"/>
    </location>
</feature>
<evidence type="ECO:0000256" key="1">
    <source>
        <dbReference type="SAM" id="MobiDB-lite"/>
    </source>
</evidence>
<reference evidence="3" key="2">
    <citation type="submission" date="2020-09" db="EMBL/GenBank/DDBJ databases">
        <authorList>
            <person name="Sun Q."/>
            <person name="Ohkuma M."/>
        </authorList>
    </citation>
    <scope>NUCLEOTIDE SEQUENCE</scope>
    <source>
        <strain evidence="3">JCM 4403</strain>
    </source>
</reference>
<reference evidence="3" key="1">
    <citation type="journal article" date="2014" name="Int. J. Syst. Evol. Microbiol.">
        <title>Complete genome sequence of Corynebacterium casei LMG S-19264T (=DSM 44701T), isolated from a smear-ripened cheese.</title>
        <authorList>
            <consortium name="US DOE Joint Genome Institute (JGI-PGF)"/>
            <person name="Walter F."/>
            <person name="Albersmeier A."/>
            <person name="Kalinowski J."/>
            <person name="Ruckert C."/>
        </authorList>
    </citation>
    <scope>NUCLEOTIDE SEQUENCE</scope>
    <source>
        <strain evidence="3">JCM 4403</strain>
    </source>
</reference>
<keyword evidence="2" id="KW-0812">Transmembrane</keyword>
<dbReference type="Proteomes" id="UP000656732">
    <property type="component" value="Unassembled WGS sequence"/>
</dbReference>
<dbReference type="RefSeq" id="WP_189557385.1">
    <property type="nucleotide sequence ID" value="NZ_BMTU01000003.1"/>
</dbReference>
<keyword evidence="2" id="KW-0472">Membrane</keyword>
<protein>
    <submittedName>
        <fullName evidence="3">Uncharacterized protein</fullName>
    </submittedName>
</protein>
<keyword evidence="2" id="KW-1133">Transmembrane helix</keyword>
<organism evidence="3 4">
    <name type="scientific">Streptomyces pilosus</name>
    <dbReference type="NCBI Taxonomy" id="28893"/>
    <lineage>
        <taxon>Bacteria</taxon>
        <taxon>Bacillati</taxon>
        <taxon>Actinomycetota</taxon>
        <taxon>Actinomycetes</taxon>
        <taxon>Kitasatosporales</taxon>
        <taxon>Streptomycetaceae</taxon>
        <taxon>Streptomyces</taxon>
    </lineage>
</organism>
<accession>A0A918BJK7</accession>
<sequence length="305" mass="32812">MNDNGYTSLPGWRGGDANAAYLDKNLRHLPVETNLDDSVGWRQLLQLFVCALLASFLAFLPVFFFALLFLLGDSTEGFAVMVGLAYVASGLAFWVTLLGMRLVEPIAEWRVLLADRSGSLDSAYVSIAGTLARRYVPVDRAERIIATGLGRDQVRNRLVLSEGRCQVYVSVFSYGTSLYLGWQMWRSRRGYALIGGFVSDLMASIMGRLGPERIMMRTEGVRAMREAVHAACREGLATAVDQVVVPATYAFPQGLPPVQVEPARSAPAPGAAPAAPPVPDTAPDATGSWGPPQGGPRADGAPPRA</sequence>